<dbReference type="PANTHER" id="PTHR23021">
    <property type="entry name" value="SERPENTINE RECEPTOR, CLASS T"/>
    <property type="match status" value="1"/>
</dbReference>
<evidence type="ECO:0000313" key="2">
    <source>
        <dbReference type="EMBL" id="PIC26194.1"/>
    </source>
</evidence>
<comment type="caution">
    <text evidence="2">The sequence shown here is derived from an EMBL/GenBank/DDBJ whole genome shotgun (WGS) entry which is preliminary data.</text>
</comment>
<name>A0A2G5TFT8_9PELO</name>
<accession>A0A2G5TFT8</accession>
<dbReference type="Pfam" id="PF10321">
    <property type="entry name" value="7TM_GPCR_Srt"/>
    <property type="match status" value="1"/>
</dbReference>
<protein>
    <recommendedName>
        <fullName evidence="4">7TM GPCR serpentine receptor class x (Srx) domain-containing protein</fullName>
    </recommendedName>
</protein>
<proteinExistence type="predicted"/>
<sequence length="73" mass="8431">MNVTEVPDWIIIFAHFTWEFIHGAPVFIYLALNRMIRERFLEKMNVMKGGAFRETTSMMPINKSGSSPVVIVN</sequence>
<evidence type="ECO:0000256" key="1">
    <source>
        <dbReference type="SAM" id="Phobius"/>
    </source>
</evidence>
<dbReference type="EMBL" id="PDUG01000005">
    <property type="protein sequence ID" value="PIC26194.1"/>
    <property type="molecule type" value="Genomic_DNA"/>
</dbReference>
<gene>
    <name evidence="2" type="primary">Cnig_chr_V.g18846</name>
    <name evidence="2" type="ORF">B9Z55_018846</name>
</gene>
<keyword evidence="1" id="KW-1133">Transmembrane helix</keyword>
<dbReference type="STRING" id="1611254.A0A2G5TFT8"/>
<keyword evidence="3" id="KW-1185">Reference proteome</keyword>
<dbReference type="InterPro" id="IPR019425">
    <property type="entry name" value="7TM_GPCR_serpentine_rcpt_Srt"/>
</dbReference>
<dbReference type="AlphaFoldDB" id="A0A2G5TFT8"/>
<evidence type="ECO:0000313" key="3">
    <source>
        <dbReference type="Proteomes" id="UP000230233"/>
    </source>
</evidence>
<evidence type="ECO:0008006" key="4">
    <source>
        <dbReference type="Google" id="ProtNLM"/>
    </source>
</evidence>
<dbReference type="PANTHER" id="PTHR23021:SF11">
    <property type="entry name" value="SERPENTINE RECEPTOR, CLASS T"/>
    <property type="match status" value="1"/>
</dbReference>
<reference evidence="3" key="1">
    <citation type="submission" date="2017-10" db="EMBL/GenBank/DDBJ databases">
        <title>Rapid genome shrinkage in a self-fertile nematode reveals novel sperm competition proteins.</title>
        <authorList>
            <person name="Yin D."/>
            <person name="Schwarz E.M."/>
            <person name="Thomas C.G."/>
            <person name="Felde R.L."/>
            <person name="Korf I.F."/>
            <person name="Cutter A.D."/>
            <person name="Schartner C.M."/>
            <person name="Ralston E.J."/>
            <person name="Meyer B.J."/>
            <person name="Haag E.S."/>
        </authorList>
    </citation>
    <scope>NUCLEOTIDE SEQUENCE [LARGE SCALE GENOMIC DNA]</scope>
    <source>
        <strain evidence="3">JU1422</strain>
    </source>
</reference>
<keyword evidence="1" id="KW-0812">Transmembrane</keyword>
<dbReference type="Proteomes" id="UP000230233">
    <property type="component" value="Chromosome V"/>
</dbReference>
<keyword evidence="1" id="KW-0472">Membrane</keyword>
<feature type="transmembrane region" description="Helical" evidence="1">
    <location>
        <begin position="12"/>
        <end position="32"/>
    </location>
</feature>
<organism evidence="2 3">
    <name type="scientific">Caenorhabditis nigoni</name>
    <dbReference type="NCBI Taxonomy" id="1611254"/>
    <lineage>
        <taxon>Eukaryota</taxon>
        <taxon>Metazoa</taxon>
        <taxon>Ecdysozoa</taxon>
        <taxon>Nematoda</taxon>
        <taxon>Chromadorea</taxon>
        <taxon>Rhabditida</taxon>
        <taxon>Rhabditina</taxon>
        <taxon>Rhabditomorpha</taxon>
        <taxon>Rhabditoidea</taxon>
        <taxon>Rhabditidae</taxon>
        <taxon>Peloderinae</taxon>
        <taxon>Caenorhabditis</taxon>
    </lineage>
</organism>